<dbReference type="PANTHER" id="PTHR19856:SF0">
    <property type="entry name" value="WD REPEAT-CONTAINING PROTEIN 1"/>
    <property type="match status" value="1"/>
</dbReference>
<dbReference type="OMA" id="FYQGPPF"/>
<evidence type="ECO:0000259" key="5">
    <source>
        <dbReference type="Pfam" id="PF12894"/>
    </source>
</evidence>
<evidence type="ECO:0000256" key="4">
    <source>
        <dbReference type="PROSITE-ProRule" id="PRU00221"/>
    </source>
</evidence>
<proteinExistence type="inferred from homology"/>
<gene>
    <name evidence="6" type="ORF">PIIN_04743</name>
</gene>
<protein>
    <submittedName>
        <fullName evidence="6">Probable actin interacting protein 1</fullName>
    </submittedName>
</protein>
<dbReference type="PROSITE" id="PS50294">
    <property type="entry name" value="WD_REPEATS_REGION"/>
    <property type="match status" value="2"/>
</dbReference>
<feature type="repeat" description="WD" evidence="4">
    <location>
        <begin position="72"/>
        <end position="105"/>
    </location>
</feature>
<dbReference type="EMBL" id="CAFZ01000095">
    <property type="protein sequence ID" value="CCA70808.1"/>
    <property type="molecule type" value="Genomic_DNA"/>
</dbReference>
<dbReference type="InParanoid" id="G4THL3"/>
<comment type="caution">
    <text evidence="6">The sequence shown here is derived from an EMBL/GenBank/DDBJ whole genome shotgun (WGS) entry which is preliminary data.</text>
</comment>
<dbReference type="STRING" id="1109443.G4THL3"/>
<keyword evidence="7" id="KW-1185">Reference proteome</keyword>
<dbReference type="PROSITE" id="PS50082">
    <property type="entry name" value="WD_REPEATS_2"/>
    <property type="match status" value="5"/>
</dbReference>
<dbReference type="GO" id="GO:0030864">
    <property type="term" value="C:cortical actin cytoskeleton"/>
    <property type="evidence" value="ECO:0007669"/>
    <property type="project" value="TreeGrafter"/>
</dbReference>
<evidence type="ECO:0000256" key="2">
    <source>
        <dbReference type="ARBA" id="ARBA00022737"/>
    </source>
</evidence>
<dbReference type="SUPFAM" id="SSF50978">
    <property type="entry name" value="WD40 repeat-like"/>
    <property type="match status" value="2"/>
</dbReference>
<dbReference type="Proteomes" id="UP000007148">
    <property type="component" value="Unassembled WGS sequence"/>
</dbReference>
<evidence type="ECO:0000256" key="3">
    <source>
        <dbReference type="ARBA" id="ARBA00038366"/>
    </source>
</evidence>
<dbReference type="InterPro" id="IPR019775">
    <property type="entry name" value="WD40_repeat_CS"/>
</dbReference>
<dbReference type="OrthoDB" id="2306at2759"/>
<dbReference type="InterPro" id="IPR001680">
    <property type="entry name" value="WD40_rpt"/>
</dbReference>
<dbReference type="Gene3D" id="2.130.10.10">
    <property type="entry name" value="YVTN repeat-like/Quinoprotein amine dehydrogenase"/>
    <property type="match status" value="2"/>
</dbReference>
<dbReference type="AlphaFoldDB" id="G4THL3"/>
<feature type="repeat" description="WD" evidence="4">
    <location>
        <begin position="534"/>
        <end position="568"/>
    </location>
</feature>
<dbReference type="SMART" id="SM00320">
    <property type="entry name" value="WD40"/>
    <property type="match status" value="11"/>
</dbReference>
<organism evidence="6 7">
    <name type="scientific">Serendipita indica (strain DSM 11827)</name>
    <name type="common">Root endophyte fungus</name>
    <name type="synonym">Piriformospora indica</name>
    <dbReference type="NCBI Taxonomy" id="1109443"/>
    <lineage>
        <taxon>Eukaryota</taxon>
        <taxon>Fungi</taxon>
        <taxon>Dikarya</taxon>
        <taxon>Basidiomycota</taxon>
        <taxon>Agaricomycotina</taxon>
        <taxon>Agaricomycetes</taxon>
        <taxon>Sebacinales</taxon>
        <taxon>Serendipitaceae</taxon>
        <taxon>Serendipita</taxon>
    </lineage>
</organism>
<feature type="repeat" description="WD" evidence="4">
    <location>
        <begin position="203"/>
        <end position="244"/>
    </location>
</feature>
<dbReference type="Pfam" id="PF12894">
    <property type="entry name" value="ANAPC4_WD40"/>
    <property type="match status" value="1"/>
</dbReference>
<name>G4THL3_SERID</name>
<evidence type="ECO:0000313" key="7">
    <source>
        <dbReference type="Proteomes" id="UP000007148"/>
    </source>
</evidence>
<evidence type="ECO:0000313" key="6">
    <source>
        <dbReference type="EMBL" id="CCA70808.1"/>
    </source>
</evidence>
<dbReference type="GO" id="GO:0030042">
    <property type="term" value="P:actin filament depolymerization"/>
    <property type="evidence" value="ECO:0007669"/>
    <property type="project" value="TreeGrafter"/>
</dbReference>
<dbReference type="HOGENOM" id="CLU_015246_1_0_1"/>
<dbReference type="eggNOG" id="KOG0318">
    <property type="taxonomic scope" value="Eukaryota"/>
</dbReference>
<feature type="repeat" description="WD" evidence="4">
    <location>
        <begin position="491"/>
        <end position="532"/>
    </location>
</feature>
<dbReference type="InterPro" id="IPR036322">
    <property type="entry name" value="WD40_repeat_dom_sf"/>
</dbReference>
<dbReference type="InterPro" id="IPR024977">
    <property type="entry name" value="Apc4-like_WD40_dom"/>
</dbReference>
<reference evidence="6 7" key="1">
    <citation type="journal article" date="2011" name="PLoS Pathog.">
        <title>Endophytic Life Strategies Decoded by Genome and Transcriptome Analyses of the Mutualistic Root Symbiont Piriformospora indica.</title>
        <authorList>
            <person name="Zuccaro A."/>
            <person name="Lahrmann U."/>
            <person name="Guldener U."/>
            <person name="Langen G."/>
            <person name="Pfiffi S."/>
            <person name="Biedenkopf D."/>
            <person name="Wong P."/>
            <person name="Samans B."/>
            <person name="Grimm C."/>
            <person name="Basiewicz M."/>
            <person name="Murat C."/>
            <person name="Martin F."/>
            <person name="Kogel K.H."/>
        </authorList>
    </citation>
    <scope>NUCLEOTIDE SEQUENCE [LARGE SCALE GENOMIC DNA]</scope>
    <source>
        <strain evidence="6 7">DSM 11827</strain>
    </source>
</reference>
<dbReference type="FunCoup" id="G4THL3">
    <property type="interactions" value="237"/>
</dbReference>
<dbReference type="PROSITE" id="PS00678">
    <property type="entry name" value="WD_REPEATS_1"/>
    <property type="match status" value="1"/>
</dbReference>
<feature type="domain" description="Anaphase-promoting complex subunit 4-like WD40" evidence="5">
    <location>
        <begin position="466"/>
        <end position="532"/>
    </location>
</feature>
<sequence length="613" mass="64639">MSFKRGIIYPANPIATRGSATKLSSSGSKLVYANGRTIIVSNILLPDPPISYMDDSATQIRDLLDPAKNIVYTGHVQPTTVARISPSGYYCASADSTGTVRIWDIVGEDNVLKLETKPFAGPVNDIAWDGESKRIIAVGNGRERSGHVFMFDTGSSAGEISGHSKARSFSDNCTSRPFRAVTASDDTKINFYHGAPYKYEKGIQTHTKFVQDVRYAPSGDLFVSVGSDAKVFLYDGNTGDMTVDFGENVHKGTIFAASWSPDSRFFSTSSADKTVNYYDAAASKVVASWTVGNGISDQQAGNTWLGEHEIASLSLNGDVNIFDTRSGKVERVLYGPTRSVTASAIDSSGTLYTGSFDGRIVSVTGNGTVESVTGSGHTNHVSGIATTASKMCSVGYDDTFREFSSTGFAATSLSTSGQPKGIATVEGGLVFIATVSAIEALSGGKKVSALQASYSPQSIAAYGNNVAVGGQDEKVYLYSWDGSKLVETGKLESNRGAVSSVAFSPDGSLLAAGDSAGKLMLYKVADKSLVTSRWAGHSGRINTLAFHPGGKHVASGSLDTNVFVWSVDKPLRKLTIPNACMGGVNVVEWIGENTIASAGADASIRTWEIVLPA</sequence>
<keyword evidence="1 4" id="KW-0853">WD repeat</keyword>
<dbReference type="PANTHER" id="PTHR19856">
    <property type="entry name" value="WD-REPEATCONTAINING PROTEIN WDR1"/>
    <property type="match status" value="1"/>
</dbReference>
<keyword evidence="2" id="KW-0677">Repeat</keyword>
<feature type="repeat" description="WD" evidence="4">
    <location>
        <begin position="247"/>
        <end position="288"/>
    </location>
</feature>
<evidence type="ECO:0000256" key="1">
    <source>
        <dbReference type="ARBA" id="ARBA00022574"/>
    </source>
</evidence>
<dbReference type="GO" id="GO:0051015">
    <property type="term" value="F:actin filament binding"/>
    <property type="evidence" value="ECO:0007669"/>
    <property type="project" value="TreeGrafter"/>
</dbReference>
<dbReference type="FunFam" id="2.130.10.10:FF:000102">
    <property type="entry name" value="Actin-interacting protein 1"/>
    <property type="match status" value="1"/>
</dbReference>
<accession>G4THL3</accession>
<comment type="similarity">
    <text evidence="3">Belongs to the WD repeat AIP1 family.</text>
</comment>
<dbReference type="Pfam" id="PF00400">
    <property type="entry name" value="WD40"/>
    <property type="match status" value="4"/>
</dbReference>
<dbReference type="InterPro" id="IPR015943">
    <property type="entry name" value="WD40/YVTN_repeat-like_dom_sf"/>
</dbReference>
<dbReference type="FunFam" id="2.130.10.10:FF:000167">
    <property type="entry name" value="Actin-interacting protein 1"/>
    <property type="match status" value="1"/>
</dbReference>